<protein>
    <submittedName>
        <fullName evidence="1">Uncharacterized protein</fullName>
    </submittedName>
</protein>
<keyword evidence="2" id="KW-1185">Reference proteome</keyword>
<name>A0ACC1HP16_9FUNG</name>
<comment type="caution">
    <text evidence="1">The sequence shown here is derived from an EMBL/GenBank/DDBJ whole genome shotgun (WGS) entry which is preliminary data.</text>
</comment>
<sequence>ETVSTLRFGTRAKSIKNQAKVNQELSPDELKKLLKKSNQRVLKYQAYVNALEGEVKAWRAGESIDPENYVTWEKIAGKEDGDRPPALAAASAQQQQHQARGGGSGAVTPAGMAGPSRAPSRARASVSNGSADFRPPTPSLSR</sequence>
<organism evidence="1 2">
    <name type="scientific">Spiromyces aspiralis</name>
    <dbReference type="NCBI Taxonomy" id="68401"/>
    <lineage>
        <taxon>Eukaryota</taxon>
        <taxon>Fungi</taxon>
        <taxon>Fungi incertae sedis</taxon>
        <taxon>Zoopagomycota</taxon>
        <taxon>Kickxellomycotina</taxon>
        <taxon>Kickxellomycetes</taxon>
        <taxon>Kickxellales</taxon>
        <taxon>Kickxellaceae</taxon>
        <taxon>Spiromyces</taxon>
    </lineage>
</organism>
<dbReference type="EMBL" id="JAMZIH010005049">
    <property type="protein sequence ID" value="KAJ1676084.1"/>
    <property type="molecule type" value="Genomic_DNA"/>
</dbReference>
<accession>A0ACC1HP16</accession>
<feature type="non-terminal residue" evidence="1">
    <location>
        <position position="1"/>
    </location>
</feature>
<proteinExistence type="predicted"/>
<dbReference type="Proteomes" id="UP001145114">
    <property type="component" value="Unassembled WGS sequence"/>
</dbReference>
<feature type="non-terminal residue" evidence="1">
    <location>
        <position position="142"/>
    </location>
</feature>
<reference evidence="1" key="1">
    <citation type="submission" date="2022-06" db="EMBL/GenBank/DDBJ databases">
        <title>Phylogenomic reconstructions and comparative analyses of Kickxellomycotina fungi.</title>
        <authorList>
            <person name="Reynolds N.K."/>
            <person name="Stajich J.E."/>
            <person name="Barry K."/>
            <person name="Grigoriev I.V."/>
            <person name="Crous P."/>
            <person name="Smith M.E."/>
        </authorList>
    </citation>
    <scope>NUCLEOTIDE SEQUENCE</scope>
    <source>
        <strain evidence="1">RSA 2271</strain>
    </source>
</reference>
<evidence type="ECO:0000313" key="2">
    <source>
        <dbReference type="Proteomes" id="UP001145114"/>
    </source>
</evidence>
<gene>
    <name evidence="1" type="ORF">EV182_008922</name>
</gene>
<evidence type="ECO:0000313" key="1">
    <source>
        <dbReference type="EMBL" id="KAJ1676084.1"/>
    </source>
</evidence>